<keyword evidence="2" id="KW-1185">Reference proteome</keyword>
<protein>
    <submittedName>
        <fullName evidence="1">Uncharacterized protein</fullName>
    </submittedName>
</protein>
<proteinExistence type="predicted"/>
<sequence length="333" mass="38205">MEIRGCGQLKHIIKNEGEGATTTHISRKNEERRSRPCFPKLRELTVVDCNELKCLFSLSNAVQLSQLEKLIISKAAQLKQAFGYKNKDVSCNIDKIMLPNLRELRLEMLPNFVDICPGLKVHAAKLWKMRVVKCPKFDSIHEWSTQAQVINDRQVRNEVSYVDDSSFEEEQEKIITPNHECLYLRGLPDLMFIWKGATLINFQNLVELSVIACGKLKFIFPACAIRSLPTLKYLIIVDCEELEQIFGYGSEKHDYDGKVIELALPKLTVLELFHLSKFASFGGDLQFKFKFQALERYEVQDCPKLSSTTLATLENFLPNFNTGMYCSTKHIKI</sequence>
<organism evidence="1 2">
    <name type="scientific">Bauhinia variegata</name>
    <name type="common">Purple orchid tree</name>
    <name type="synonym">Phanera variegata</name>
    <dbReference type="NCBI Taxonomy" id="167791"/>
    <lineage>
        <taxon>Eukaryota</taxon>
        <taxon>Viridiplantae</taxon>
        <taxon>Streptophyta</taxon>
        <taxon>Embryophyta</taxon>
        <taxon>Tracheophyta</taxon>
        <taxon>Spermatophyta</taxon>
        <taxon>Magnoliopsida</taxon>
        <taxon>eudicotyledons</taxon>
        <taxon>Gunneridae</taxon>
        <taxon>Pentapetalae</taxon>
        <taxon>rosids</taxon>
        <taxon>fabids</taxon>
        <taxon>Fabales</taxon>
        <taxon>Fabaceae</taxon>
        <taxon>Cercidoideae</taxon>
        <taxon>Cercideae</taxon>
        <taxon>Bauhiniinae</taxon>
        <taxon>Bauhinia</taxon>
    </lineage>
</organism>
<dbReference type="EMBL" id="CM039431">
    <property type="protein sequence ID" value="KAI4338220.1"/>
    <property type="molecule type" value="Genomic_DNA"/>
</dbReference>
<reference evidence="1 2" key="1">
    <citation type="journal article" date="2022" name="DNA Res.">
        <title>Chromosomal-level genome assembly of the orchid tree Bauhinia variegata (Leguminosae; Cercidoideae) supports the allotetraploid origin hypothesis of Bauhinia.</title>
        <authorList>
            <person name="Zhong Y."/>
            <person name="Chen Y."/>
            <person name="Zheng D."/>
            <person name="Pang J."/>
            <person name="Liu Y."/>
            <person name="Luo S."/>
            <person name="Meng S."/>
            <person name="Qian L."/>
            <person name="Wei D."/>
            <person name="Dai S."/>
            <person name="Zhou R."/>
        </authorList>
    </citation>
    <scope>NUCLEOTIDE SEQUENCE [LARGE SCALE GENOMIC DNA]</scope>
    <source>
        <strain evidence="1">BV-YZ2020</strain>
    </source>
</reference>
<gene>
    <name evidence="1" type="ORF">L6164_016564</name>
</gene>
<evidence type="ECO:0000313" key="2">
    <source>
        <dbReference type="Proteomes" id="UP000828941"/>
    </source>
</evidence>
<dbReference type="Proteomes" id="UP000828941">
    <property type="component" value="Chromosome 6"/>
</dbReference>
<name>A0ACB9NPX0_BAUVA</name>
<accession>A0ACB9NPX0</accession>
<evidence type="ECO:0000313" key="1">
    <source>
        <dbReference type="EMBL" id="KAI4338220.1"/>
    </source>
</evidence>
<comment type="caution">
    <text evidence="1">The sequence shown here is derived from an EMBL/GenBank/DDBJ whole genome shotgun (WGS) entry which is preliminary data.</text>
</comment>